<evidence type="ECO:0000256" key="2">
    <source>
        <dbReference type="ARBA" id="ARBA00010792"/>
    </source>
</evidence>
<feature type="transmembrane region" description="Helical" evidence="7">
    <location>
        <begin position="57"/>
        <end position="79"/>
    </location>
</feature>
<proteinExistence type="inferred from homology"/>
<comment type="subcellular location">
    <subcellularLocation>
        <location evidence="1">Cell membrane</location>
        <topology evidence="1">Multi-pass membrane protein</topology>
    </subcellularLocation>
</comment>
<evidence type="ECO:0000256" key="7">
    <source>
        <dbReference type="SAM" id="Phobius"/>
    </source>
</evidence>
<name>A0A0N8GSY8_9CHLR</name>
<keyword evidence="10" id="KW-1185">Reference proteome</keyword>
<evidence type="ECO:0000313" key="10">
    <source>
        <dbReference type="Proteomes" id="UP000050277"/>
    </source>
</evidence>
<protein>
    <recommendedName>
        <fullName evidence="8">VTT domain-containing protein</fullName>
    </recommendedName>
</protein>
<dbReference type="Pfam" id="PF09335">
    <property type="entry name" value="VTT_dom"/>
    <property type="match status" value="1"/>
</dbReference>
<dbReference type="GO" id="GO:0005886">
    <property type="term" value="C:plasma membrane"/>
    <property type="evidence" value="ECO:0007669"/>
    <property type="project" value="UniProtKB-SubCell"/>
</dbReference>
<evidence type="ECO:0000256" key="6">
    <source>
        <dbReference type="ARBA" id="ARBA00023136"/>
    </source>
</evidence>
<feature type="domain" description="VTT" evidence="8">
    <location>
        <begin position="37"/>
        <end position="166"/>
    </location>
</feature>
<reference evidence="9 10" key="1">
    <citation type="submission" date="2015-07" db="EMBL/GenBank/DDBJ databases">
        <title>Whole genome sequence of Herpetosiphon geysericola DSM 7119.</title>
        <authorList>
            <person name="Hemp J."/>
            <person name="Ward L.M."/>
            <person name="Pace L.A."/>
            <person name="Fischer W.W."/>
        </authorList>
    </citation>
    <scope>NUCLEOTIDE SEQUENCE [LARGE SCALE GENOMIC DNA]</scope>
    <source>
        <strain evidence="9 10">DSM 7119</strain>
    </source>
</reference>
<accession>A0A0N8GSY8</accession>
<comment type="caution">
    <text evidence="9">The sequence shown here is derived from an EMBL/GenBank/DDBJ whole genome shotgun (WGS) entry which is preliminary data.</text>
</comment>
<keyword evidence="4 7" id="KW-0812">Transmembrane</keyword>
<evidence type="ECO:0000313" key="9">
    <source>
        <dbReference type="EMBL" id="KPL90618.1"/>
    </source>
</evidence>
<sequence>MSAIMDKVQEIITAIINLLSYPGIALVMFAENLFPPIPSELVMPFAGFNVGKGEMNLVAVMIAGTIGAVLGALALYYIGMWADETIIRRFIRRYGKFFFISEADIDKTLAFFEKRGEIVVFTGRLIPLVRSLISIPAGMNRMPMGRFLLWTTFGSLIWNGILTYAGIVLGAQWENVLGLVDRYEKVAFAIIGVFGIWFIASRVVKARRNRAESKRV</sequence>
<evidence type="ECO:0000256" key="5">
    <source>
        <dbReference type="ARBA" id="ARBA00022989"/>
    </source>
</evidence>
<dbReference type="PATRIC" id="fig|70996.4.peg.5599"/>
<dbReference type="EMBL" id="LGKP01000011">
    <property type="protein sequence ID" value="KPL90618.1"/>
    <property type="molecule type" value="Genomic_DNA"/>
</dbReference>
<dbReference type="PANTHER" id="PTHR42709">
    <property type="entry name" value="ALKALINE PHOSPHATASE LIKE PROTEIN"/>
    <property type="match status" value="1"/>
</dbReference>
<gene>
    <name evidence="9" type="ORF">SE18_06000</name>
</gene>
<evidence type="ECO:0000259" key="8">
    <source>
        <dbReference type="Pfam" id="PF09335"/>
    </source>
</evidence>
<dbReference type="RefSeq" id="WP_054533523.1">
    <property type="nucleotide sequence ID" value="NZ_LGKP01000011.1"/>
</dbReference>
<comment type="similarity">
    <text evidence="2">Belongs to the DedA family.</text>
</comment>
<dbReference type="Proteomes" id="UP000050277">
    <property type="component" value="Unassembled WGS sequence"/>
</dbReference>
<organism evidence="9 10">
    <name type="scientific">Herpetosiphon geysericola</name>
    <dbReference type="NCBI Taxonomy" id="70996"/>
    <lineage>
        <taxon>Bacteria</taxon>
        <taxon>Bacillati</taxon>
        <taxon>Chloroflexota</taxon>
        <taxon>Chloroflexia</taxon>
        <taxon>Herpetosiphonales</taxon>
        <taxon>Herpetosiphonaceae</taxon>
        <taxon>Herpetosiphon</taxon>
    </lineage>
</organism>
<dbReference type="InterPro" id="IPR051311">
    <property type="entry name" value="DedA_domain"/>
</dbReference>
<evidence type="ECO:0000256" key="1">
    <source>
        <dbReference type="ARBA" id="ARBA00004651"/>
    </source>
</evidence>
<feature type="transmembrane region" description="Helical" evidence="7">
    <location>
        <begin position="187"/>
        <end position="204"/>
    </location>
</feature>
<keyword evidence="5 7" id="KW-1133">Transmembrane helix</keyword>
<dbReference type="AlphaFoldDB" id="A0A0N8GSY8"/>
<evidence type="ECO:0000256" key="4">
    <source>
        <dbReference type="ARBA" id="ARBA00022692"/>
    </source>
</evidence>
<keyword evidence="6 7" id="KW-0472">Membrane</keyword>
<dbReference type="PANTHER" id="PTHR42709:SF6">
    <property type="entry name" value="UNDECAPRENYL PHOSPHATE TRANSPORTER A"/>
    <property type="match status" value="1"/>
</dbReference>
<feature type="transmembrane region" description="Helical" evidence="7">
    <location>
        <begin position="147"/>
        <end position="167"/>
    </location>
</feature>
<dbReference type="InterPro" id="IPR032816">
    <property type="entry name" value="VTT_dom"/>
</dbReference>
<dbReference type="OrthoDB" id="9813426at2"/>
<keyword evidence="3" id="KW-1003">Cell membrane</keyword>
<feature type="transmembrane region" description="Helical" evidence="7">
    <location>
        <begin position="12"/>
        <end position="37"/>
    </location>
</feature>
<evidence type="ECO:0000256" key="3">
    <source>
        <dbReference type="ARBA" id="ARBA00022475"/>
    </source>
</evidence>
<dbReference type="STRING" id="70996.SE18_06000"/>